<comment type="subcellular location">
    <subcellularLocation>
        <location evidence="2">Nematocyst</location>
    </subcellularLocation>
    <subcellularLocation>
        <location evidence="1">Target cell membrane</location>
    </subcellularLocation>
</comment>
<evidence type="ECO:0000256" key="6">
    <source>
        <dbReference type="SAM" id="SignalP"/>
    </source>
</evidence>
<keyword evidence="6" id="KW-0732">Signal</keyword>
<dbReference type="PANTHER" id="PTHR40388:SF1">
    <property type="entry name" value="BRYOPORIN"/>
    <property type="match status" value="1"/>
</dbReference>
<keyword evidence="4" id="KW-0472">Membrane</keyword>
<protein>
    <submittedName>
        <fullName evidence="7">Echotoxin B2</fullName>
    </submittedName>
</protein>
<dbReference type="PANTHER" id="PTHR40388">
    <property type="entry name" value="BRYOPORIN"/>
    <property type="match status" value="1"/>
</dbReference>
<dbReference type="InterPro" id="IPR050677">
    <property type="entry name" value="Actinoporin_PFT"/>
</dbReference>
<organism evidence="7">
    <name type="scientific">Monoplex parthenopeus</name>
    <name type="common">Giant triton</name>
    <name type="synonym">Monoplex echo</name>
    <dbReference type="NCBI Taxonomy" id="230564"/>
    <lineage>
        <taxon>Eukaryota</taxon>
        <taxon>Metazoa</taxon>
        <taxon>Spiralia</taxon>
        <taxon>Lophotrochozoa</taxon>
        <taxon>Mollusca</taxon>
        <taxon>Gastropoda</taxon>
        <taxon>Caenogastropoda</taxon>
        <taxon>Littorinimorpha</taxon>
        <taxon>Tonnoidea</taxon>
        <taxon>Ranellidae</taxon>
        <taxon>Monoplex</taxon>
    </lineage>
</organism>
<evidence type="ECO:0000256" key="4">
    <source>
        <dbReference type="ARBA" id="ARBA00023298"/>
    </source>
</evidence>
<evidence type="ECO:0000256" key="3">
    <source>
        <dbReference type="ARBA" id="ARBA00022537"/>
    </source>
</evidence>
<dbReference type="GO" id="GO:0044218">
    <property type="term" value="C:other organism cell membrane"/>
    <property type="evidence" value="ECO:0007669"/>
    <property type="project" value="UniProtKB-KW"/>
</dbReference>
<proteinExistence type="evidence at transcript level"/>
<dbReference type="AlphaFoldDB" id="D3KVQ9"/>
<dbReference type="GO" id="GO:0042151">
    <property type="term" value="C:nematocyst"/>
    <property type="evidence" value="ECO:0007669"/>
    <property type="project" value="UniProtKB-SubCell"/>
</dbReference>
<feature type="signal peptide" evidence="6">
    <location>
        <begin position="1"/>
        <end position="32"/>
    </location>
</feature>
<keyword evidence="3" id="KW-1052">Target cell membrane</keyword>
<evidence type="ECO:0000256" key="2">
    <source>
        <dbReference type="ARBA" id="ARBA00004532"/>
    </source>
</evidence>
<evidence type="ECO:0000256" key="1">
    <source>
        <dbReference type="ARBA" id="ARBA00004175"/>
    </source>
</evidence>
<reference evidence="7" key="1">
    <citation type="submission" date="2009-08" db="EMBL/GenBank/DDBJ databases">
        <title>Cloning of complementary and genomic DNAs encoding echotoxins, proteinaceous toxins from the salivary gland of marine gastropod Monoplex echo.</title>
        <authorList>
            <person name="Gunji K."/>
            <person name="Ishizaki S."/>
            <person name="Shiomi K."/>
        </authorList>
    </citation>
    <scope>NUCLEOTIDE SEQUENCE</scope>
</reference>
<gene>
    <name evidence="7" type="primary">echt B2</name>
</gene>
<keyword evidence="4" id="KW-1053">Target membrane</keyword>
<evidence type="ECO:0000313" key="7">
    <source>
        <dbReference type="EMBL" id="BAI78312.1"/>
    </source>
</evidence>
<dbReference type="SUPFAM" id="SSF63724">
    <property type="entry name" value="Cytolysin/lectin"/>
    <property type="match status" value="1"/>
</dbReference>
<accession>D3KVQ9</accession>
<name>D3KVQ9_MONPT</name>
<feature type="chain" id="PRO_5003047684" evidence="6">
    <location>
        <begin position="33"/>
        <end position="286"/>
    </location>
</feature>
<dbReference type="Gene3D" id="2.60.270.20">
    <property type="entry name" value="Cytolysin/lectin"/>
    <property type="match status" value="1"/>
</dbReference>
<evidence type="ECO:0000256" key="5">
    <source>
        <dbReference type="ARBA" id="ARBA00023331"/>
    </source>
</evidence>
<dbReference type="InterPro" id="IPR015926">
    <property type="entry name" value="Cytolysin/lectin"/>
</dbReference>
<dbReference type="EMBL" id="AB519147">
    <property type="protein sequence ID" value="BAI78312.1"/>
    <property type="molecule type" value="mRNA"/>
</dbReference>
<keyword evidence="5" id="KW-0166">Nematocyst</keyword>
<sequence length="286" mass="31213">MRTLAYAGRFRTTKMVVVVFALILAHSSKVDTAIIASISAAIAGLTASQVATAATTAITTAASVASAAIEASKSGYSITCVIEMENWTKHLLAYPKVQIANSGGLVTLAKNVMPAEKQSFAVRKPYGANGVYGTVSWAIGSTGRRAVIMWSAPYNFNFYSNWMGVGMTTTGVSVPSSRSTWFDQMYYEKSSSSLSFVRGEYYYSVKPIVFKNSEYEMEGAMNNIHHAVVKVTIRPIKNVDLATPILVKLEALVKSQKRDTSIITNELKRRSMEPFLDSELLVKTKV</sequence>